<dbReference type="InterPro" id="IPR041656">
    <property type="entry name" value="TPR_5"/>
</dbReference>
<dbReference type="InterPro" id="IPR011990">
    <property type="entry name" value="TPR-like_helical_dom_sf"/>
</dbReference>
<gene>
    <name evidence="2" type="ORF">WDS16_26945</name>
</gene>
<dbReference type="SMART" id="SM00421">
    <property type="entry name" value="HTH_LUXR"/>
    <property type="match status" value="1"/>
</dbReference>
<dbReference type="SUPFAM" id="SSF46894">
    <property type="entry name" value="C-terminal effector domain of the bipartite response regulators"/>
    <property type="match status" value="1"/>
</dbReference>
<evidence type="ECO:0000259" key="1">
    <source>
        <dbReference type="PROSITE" id="PS50043"/>
    </source>
</evidence>
<dbReference type="Proteomes" id="UP001432000">
    <property type="component" value="Chromosome"/>
</dbReference>
<dbReference type="SUPFAM" id="SSF52540">
    <property type="entry name" value="P-loop containing nucleoside triphosphate hydrolases"/>
    <property type="match status" value="1"/>
</dbReference>
<feature type="domain" description="HTH luxR-type" evidence="1">
    <location>
        <begin position="707"/>
        <end position="772"/>
    </location>
</feature>
<reference evidence="2 3" key="1">
    <citation type="submission" date="2024-03" db="EMBL/GenBank/DDBJ databases">
        <title>Natural products discovery in diverse microorganisms through a two-stage MS feature dereplication strategy.</title>
        <authorList>
            <person name="Zhang R."/>
        </authorList>
    </citation>
    <scope>NUCLEOTIDE SEQUENCE [LARGE SCALE GENOMIC DNA]</scope>
    <source>
        <strain evidence="2 3">18930</strain>
    </source>
</reference>
<dbReference type="InterPro" id="IPR000792">
    <property type="entry name" value="Tscrpt_reg_LuxR_C"/>
</dbReference>
<dbReference type="PROSITE" id="PS00622">
    <property type="entry name" value="HTH_LUXR_1"/>
    <property type="match status" value="1"/>
</dbReference>
<dbReference type="Pfam" id="PF12688">
    <property type="entry name" value="TPR_5"/>
    <property type="match status" value="1"/>
</dbReference>
<dbReference type="InterPro" id="IPR036388">
    <property type="entry name" value="WH-like_DNA-bd_sf"/>
</dbReference>
<dbReference type="InterPro" id="IPR016032">
    <property type="entry name" value="Sig_transdc_resp-reg_C-effctor"/>
</dbReference>
<dbReference type="Gene3D" id="1.25.40.10">
    <property type="entry name" value="Tetratricopeptide repeat domain"/>
    <property type="match status" value="1"/>
</dbReference>
<dbReference type="SUPFAM" id="SSF48452">
    <property type="entry name" value="TPR-like"/>
    <property type="match status" value="2"/>
</dbReference>
<dbReference type="CDD" id="cd06170">
    <property type="entry name" value="LuxR_C_like"/>
    <property type="match status" value="1"/>
</dbReference>
<dbReference type="InterPro" id="IPR027417">
    <property type="entry name" value="P-loop_NTPase"/>
</dbReference>
<evidence type="ECO:0000313" key="3">
    <source>
        <dbReference type="Proteomes" id="UP001432000"/>
    </source>
</evidence>
<dbReference type="Gene3D" id="1.10.10.10">
    <property type="entry name" value="Winged helix-like DNA-binding domain superfamily/Winged helix DNA-binding domain"/>
    <property type="match status" value="1"/>
</dbReference>
<dbReference type="PANTHER" id="PTHR47691">
    <property type="entry name" value="REGULATOR-RELATED"/>
    <property type="match status" value="1"/>
</dbReference>
<dbReference type="EMBL" id="CP147846">
    <property type="protein sequence ID" value="WXG68775.1"/>
    <property type="molecule type" value="Genomic_DNA"/>
</dbReference>
<keyword evidence="3" id="KW-1185">Reference proteome</keyword>
<dbReference type="Pfam" id="PF00196">
    <property type="entry name" value="GerE"/>
    <property type="match status" value="1"/>
</dbReference>
<protein>
    <submittedName>
        <fullName evidence="2">Tetratricopeptide repeat protein</fullName>
    </submittedName>
</protein>
<name>A0ABZ2PHW3_9NOCA</name>
<dbReference type="Gene3D" id="3.40.50.300">
    <property type="entry name" value="P-loop containing nucleotide triphosphate hydrolases"/>
    <property type="match status" value="1"/>
</dbReference>
<accession>A0ABZ2PHW3</accession>
<dbReference type="PROSITE" id="PS50043">
    <property type="entry name" value="HTH_LUXR_2"/>
    <property type="match status" value="1"/>
</dbReference>
<organism evidence="2 3">
    <name type="scientific">Rhodococcus sovatensis</name>
    <dbReference type="NCBI Taxonomy" id="1805840"/>
    <lineage>
        <taxon>Bacteria</taxon>
        <taxon>Bacillati</taxon>
        <taxon>Actinomycetota</taxon>
        <taxon>Actinomycetes</taxon>
        <taxon>Mycobacteriales</taxon>
        <taxon>Nocardiaceae</taxon>
        <taxon>Rhodococcus</taxon>
    </lineage>
</organism>
<proteinExistence type="predicted"/>
<evidence type="ECO:0000313" key="2">
    <source>
        <dbReference type="EMBL" id="WXG68775.1"/>
    </source>
</evidence>
<sequence>MDTHCVCEGATLSIEPANISVTSFVGRRQQIDDIERLLRRSRLVTVLGCGGMGKSRIAKEVARSEANHASVRWVDLTSLSPTSSIAEVVSIALGVDVARAQSRSHTVLDASGPQSILMVLDNCEHLTVPVGNFIIEMLAHAPAVRVLATSREPLAIEGETTYSIPPLTLPTSGGPESEFAESEAVALFVDRAQAVVPDFELTESNAHFVVELCRALDGMPLALELAAARLRTLSPRQVIDKIGDRFTLLTGGNRTATPRQQTLRAVVDWSYDLCTDSERELWALLSVFPGSFELDAAESVGSSGSLCAHDVLDVLGSLVAKSLVVVDRSSACWRYSQLMTLREYGREMATALGLVDASNRAHRDHYLERCESGLRKAHDRVPSNGDHIAWCRVEHGNLTAALHWSTQHVGETGGAVRIAVGLLYHWISGGVLQDARRCLDELLLTMSTPTRQCGDVLWVTAWTALVQGDLTYARKLLRRCEAVSQTLGDSVLLAHHDHVAALAALFGGDTHRSVELYRRAIATYRSAELPERLNATFQLAIALIYAGQPEETLELCRTIVENADTEYGKWNTAFALWVSGLAHLHLGRPARAFVAAREAVTVQLGFQDRICCALSIEVLAWSAEAQNDHAESAALFGAADHVWNELGTTVGAFGPGLAKDSRSSRAQAKAALGDRRFDELSGLTPRESIGAVLTFALENHADSATTQAVAAKPLTIRETEVAVLVATGLRNRQIAEELVVSPRTVDGHIERILRKLDMKSRAQLGAWVQKNVL</sequence>
<dbReference type="PANTHER" id="PTHR47691:SF3">
    <property type="entry name" value="HTH-TYPE TRANSCRIPTIONAL REGULATOR RV0890C-RELATED"/>
    <property type="match status" value="1"/>
</dbReference>
<dbReference type="PRINTS" id="PR00038">
    <property type="entry name" value="HTHLUXR"/>
</dbReference>